<comment type="caution">
    <text evidence="1">The sequence shown here is derived from an EMBL/GenBank/DDBJ whole genome shotgun (WGS) entry which is preliminary data.</text>
</comment>
<evidence type="ECO:0000313" key="1">
    <source>
        <dbReference type="EMBL" id="MBE9106330.1"/>
    </source>
</evidence>
<feature type="non-terminal residue" evidence="1">
    <location>
        <position position="1"/>
    </location>
</feature>
<evidence type="ECO:0000313" key="2">
    <source>
        <dbReference type="Proteomes" id="UP000647836"/>
    </source>
</evidence>
<accession>A0ABR9U101</accession>
<proteinExistence type="predicted"/>
<protein>
    <submittedName>
        <fullName evidence="1">AAA-like domain-containing protein</fullName>
    </submittedName>
</protein>
<keyword evidence="2" id="KW-1185">Reference proteome</keyword>
<dbReference type="Pfam" id="PF14516">
    <property type="entry name" value="AAA_35"/>
    <property type="match status" value="1"/>
</dbReference>
<reference evidence="1 2" key="1">
    <citation type="submission" date="2020-10" db="EMBL/GenBank/DDBJ databases">
        <authorList>
            <person name="Castelo-Branco R."/>
            <person name="Eusebio N."/>
            <person name="Adriana R."/>
            <person name="Vieira A."/>
            <person name="Brugerolle De Fraissinette N."/>
            <person name="Rezende De Castro R."/>
            <person name="Schneider M.P."/>
            <person name="Vasconcelos V."/>
            <person name="Leao P.N."/>
        </authorList>
    </citation>
    <scope>NUCLEOTIDE SEQUENCE [LARGE SCALE GENOMIC DNA]</scope>
    <source>
        <strain evidence="1 2">LEGE 07299</strain>
    </source>
</reference>
<organism evidence="1 2">
    <name type="scientific">Nostoc cf. edaphicum LEGE 07299</name>
    <dbReference type="NCBI Taxonomy" id="2777974"/>
    <lineage>
        <taxon>Bacteria</taxon>
        <taxon>Bacillati</taxon>
        <taxon>Cyanobacteriota</taxon>
        <taxon>Cyanophyceae</taxon>
        <taxon>Nostocales</taxon>
        <taxon>Nostocaceae</taxon>
        <taxon>Nostoc</taxon>
    </lineage>
</organism>
<dbReference type="Proteomes" id="UP000647836">
    <property type="component" value="Unassembled WGS sequence"/>
</dbReference>
<dbReference type="RefSeq" id="WP_194045173.1">
    <property type="nucleotide sequence ID" value="NZ_JADEXF010000506.1"/>
</dbReference>
<gene>
    <name evidence="1" type="ORF">IQ229_15730</name>
</gene>
<dbReference type="EMBL" id="JADEXF010000506">
    <property type="protein sequence ID" value="MBE9106330.1"/>
    <property type="molecule type" value="Genomic_DNA"/>
</dbReference>
<name>A0ABR9U101_9NOSO</name>
<sequence length="88" mass="10310">DEPELGDAFYEVINTTNYVKLEPSLAYKLQSIGLINLEGDRSTPACELYRLYFQQYFKKSEHFNNTHVERLKEENQQFSVLSSLDELT</sequence>